<evidence type="ECO:0000313" key="1">
    <source>
        <dbReference type="EMBL" id="RXE60738.1"/>
    </source>
</evidence>
<dbReference type="OrthoDB" id="1645744at2"/>
<comment type="caution">
    <text evidence="1">The sequence shown here is derived from an EMBL/GenBank/DDBJ whole genome shotgun (WGS) entry which is preliminary data.</text>
</comment>
<accession>A0A4Q0I8K6</accession>
<gene>
    <name evidence="1" type="ORF">EFD62_02130</name>
</gene>
<reference evidence="2" key="1">
    <citation type="submission" date="2018-11" db="EMBL/GenBank/DDBJ databases">
        <title>Genome sequencing of a novel mesophilic and cellulolytic organism within the genus Hungateiclostridium.</title>
        <authorList>
            <person name="Rettenmaier R."/>
            <person name="Liebl W."/>
            <person name="Zverlov V."/>
        </authorList>
    </citation>
    <scope>NUCLEOTIDE SEQUENCE [LARGE SCALE GENOMIC DNA]</scope>
    <source>
        <strain evidence="2">N2K1</strain>
    </source>
</reference>
<organism evidence="1 2">
    <name type="scientific">Acetivibrio mesophilus</name>
    <dbReference type="NCBI Taxonomy" id="2487273"/>
    <lineage>
        <taxon>Bacteria</taxon>
        <taxon>Bacillati</taxon>
        <taxon>Bacillota</taxon>
        <taxon>Clostridia</taxon>
        <taxon>Eubacteriales</taxon>
        <taxon>Oscillospiraceae</taxon>
        <taxon>Acetivibrio</taxon>
    </lineage>
</organism>
<protein>
    <submittedName>
        <fullName evidence="1">Uncharacterized protein</fullName>
    </submittedName>
</protein>
<sequence>MEKFYIYVVLTRTNTIISRLIGFFTKDEFTHASISLDRDIENMYSFGRKYEFYPFIGVFKHENLNKGTYKYCRVLPGAVIEFEVSKQQYKRAKALLRYFIANASQYKYNYMGLINNLLNREACDSSRFVCSEFVYYILKESGIADLKISRNLVRPQSLLRLNGRVIFKGDLKDAKLLKGCLRNQEIPIKQKLSAAL</sequence>
<dbReference type="RefSeq" id="WP_069194515.1">
    <property type="nucleotide sequence ID" value="NZ_RLII01000001.1"/>
</dbReference>
<keyword evidence="2" id="KW-1185">Reference proteome</keyword>
<proteinExistence type="predicted"/>
<dbReference type="AlphaFoldDB" id="A0A4Q0I8K6"/>
<dbReference type="InterPro" id="IPR038765">
    <property type="entry name" value="Papain-like_cys_pep_sf"/>
</dbReference>
<name>A0A4Q0I8K6_9FIRM</name>
<evidence type="ECO:0000313" key="2">
    <source>
        <dbReference type="Proteomes" id="UP000289166"/>
    </source>
</evidence>
<dbReference type="Gene3D" id="3.90.1720.10">
    <property type="entry name" value="endopeptidase domain like (from Nostoc punctiforme)"/>
    <property type="match status" value="1"/>
</dbReference>
<dbReference type="SUPFAM" id="SSF54001">
    <property type="entry name" value="Cysteine proteinases"/>
    <property type="match status" value="1"/>
</dbReference>
<dbReference type="EMBL" id="RLII01000001">
    <property type="protein sequence ID" value="RXE60738.1"/>
    <property type="molecule type" value="Genomic_DNA"/>
</dbReference>
<dbReference type="Proteomes" id="UP000289166">
    <property type="component" value="Unassembled WGS sequence"/>
</dbReference>